<dbReference type="Pfam" id="PF01113">
    <property type="entry name" value="DapB_N"/>
    <property type="match status" value="1"/>
</dbReference>
<dbReference type="InterPro" id="IPR036291">
    <property type="entry name" value="NAD(P)-bd_dom_sf"/>
</dbReference>
<sequence>MTYKAIQWATGAMGRAVLRTMIDHPDVEVVGVYTYSPQKVGQDIGLLAGRAETGVLATDDLSQILALDADVVVHAGMLKPYTDHTDDFVPLLESHKNVICLNGYSNPAYWDQEHSRRIAQACLDGDASFMGAGMNPGVVVEQLAATASGLCSRVDTIRITECFDAAEIRNPHYLFEMLGFGGSVDNDPNDPAWGPTAALNPMYEETVSVLAARLGMRLDAVTTAHEFLPATTDLTLPAGLVAQGTVSHTRWRWIGHVGGAPMIVLTINWFVEEAHLGGDQGMWTVQIDGQPCVTLRTEVTKNPDDHSRMGAEQYSVGGVVVNALPYVVDAPAGIVMRPLSTPYRHVW</sequence>
<keyword evidence="1" id="KW-0521">NADP</keyword>
<feature type="domain" description="Dihydrodipicolinate reductase N-terminal" evidence="3">
    <location>
        <begin position="9"/>
        <end position="73"/>
    </location>
</feature>
<protein>
    <recommendedName>
        <fullName evidence="3">Dihydrodipicolinate reductase N-terminal domain-containing protein</fullName>
    </recommendedName>
</protein>
<reference evidence="4 5" key="1">
    <citation type="submission" date="2019-06" db="EMBL/GenBank/DDBJ databases">
        <title>Sequencing the genomes of 1000 actinobacteria strains.</title>
        <authorList>
            <person name="Klenk H.-P."/>
        </authorList>
    </citation>
    <scope>NUCLEOTIDE SEQUENCE [LARGE SCALE GENOMIC DNA]</scope>
    <source>
        <strain evidence="4 5">DSM 19560</strain>
    </source>
</reference>
<name>A0A561DX09_9MICO</name>
<dbReference type="SUPFAM" id="SSF51735">
    <property type="entry name" value="NAD(P)-binding Rossmann-fold domains"/>
    <property type="match status" value="1"/>
</dbReference>
<keyword evidence="2" id="KW-0560">Oxidoreductase</keyword>
<evidence type="ECO:0000259" key="3">
    <source>
        <dbReference type="Pfam" id="PF01113"/>
    </source>
</evidence>
<dbReference type="EMBL" id="VIVQ01000004">
    <property type="protein sequence ID" value="TWE07893.1"/>
    <property type="molecule type" value="Genomic_DNA"/>
</dbReference>
<dbReference type="InterPro" id="IPR000846">
    <property type="entry name" value="DapB_N"/>
</dbReference>
<proteinExistence type="predicted"/>
<evidence type="ECO:0000313" key="5">
    <source>
        <dbReference type="Proteomes" id="UP000318297"/>
    </source>
</evidence>
<evidence type="ECO:0000256" key="1">
    <source>
        <dbReference type="ARBA" id="ARBA00022857"/>
    </source>
</evidence>
<gene>
    <name evidence="4" type="ORF">BKA23_3260</name>
</gene>
<evidence type="ECO:0000256" key="2">
    <source>
        <dbReference type="ARBA" id="ARBA00023002"/>
    </source>
</evidence>
<accession>A0A561DX09</accession>
<dbReference type="Gene3D" id="3.40.50.720">
    <property type="entry name" value="NAD(P)-binding Rossmann-like Domain"/>
    <property type="match status" value="1"/>
</dbReference>
<dbReference type="OrthoDB" id="4759936at2"/>
<dbReference type="AlphaFoldDB" id="A0A561DX09"/>
<dbReference type="GO" id="GO:0009089">
    <property type="term" value="P:lysine biosynthetic process via diaminopimelate"/>
    <property type="evidence" value="ECO:0007669"/>
    <property type="project" value="InterPro"/>
</dbReference>
<organism evidence="4 5">
    <name type="scientific">Rudaeicoccus suwonensis</name>
    <dbReference type="NCBI Taxonomy" id="657409"/>
    <lineage>
        <taxon>Bacteria</taxon>
        <taxon>Bacillati</taxon>
        <taxon>Actinomycetota</taxon>
        <taxon>Actinomycetes</taxon>
        <taxon>Micrococcales</taxon>
        <taxon>Dermacoccaceae</taxon>
        <taxon>Rudaeicoccus</taxon>
    </lineage>
</organism>
<dbReference type="RefSeq" id="WP_145230348.1">
    <property type="nucleotide sequence ID" value="NZ_VIVQ01000004.1"/>
</dbReference>
<keyword evidence="5" id="KW-1185">Reference proteome</keyword>
<comment type="caution">
    <text evidence="4">The sequence shown here is derived from an EMBL/GenBank/DDBJ whole genome shotgun (WGS) entry which is preliminary data.</text>
</comment>
<dbReference type="Proteomes" id="UP000318297">
    <property type="component" value="Unassembled WGS sequence"/>
</dbReference>
<evidence type="ECO:0000313" key="4">
    <source>
        <dbReference type="EMBL" id="TWE07893.1"/>
    </source>
</evidence>
<dbReference type="GO" id="GO:0008839">
    <property type="term" value="F:4-hydroxy-tetrahydrodipicolinate reductase"/>
    <property type="evidence" value="ECO:0007669"/>
    <property type="project" value="InterPro"/>
</dbReference>
<dbReference type="CDD" id="cd24146">
    <property type="entry name" value="nat-AmDH_N_like"/>
    <property type="match status" value="1"/>
</dbReference>